<reference evidence="1" key="1">
    <citation type="submission" date="2021-01" db="EMBL/GenBank/DDBJ databases">
        <authorList>
            <person name="Corre E."/>
            <person name="Pelletier E."/>
            <person name="Niang G."/>
            <person name="Scheremetjew M."/>
            <person name="Finn R."/>
            <person name="Kale V."/>
            <person name="Holt S."/>
            <person name="Cochrane G."/>
            <person name="Meng A."/>
            <person name="Brown T."/>
            <person name="Cohen L."/>
        </authorList>
    </citation>
    <scope>NUCLEOTIDE SEQUENCE</scope>
    <source>
        <strain evidence="1">NIES-381</strain>
    </source>
</reference>
<sequence length="99" mass="10695">MGLWSTLKVPEHCVAPVAGHIYTIPDCHPSRRPPFYDIAEQSNTVSAAVCFFGLVPLRGDLCTCAQCTPGPYSQSEILFDLPGHHASDLGSWVLGLPMV</sequence>
<organism evidence="1">
    <name type="scientific">Eutreptiella gymnastica</name>
    <dbReference type="NCBI Taxonomy" id="73025"/>
    <lineage>
        <taxon>Eukaryota</taxon>
        <taxon>Discoba</taxon>
        <taxon>Euglenozoa</taxon>
        <taxon>Euglenida</taxon>
        <taxon>Spirocuta</taxon>
        <taxon>Euglenophyceae</taxon>
        <taxon>Eutreptiales</taxon>
        <taxon>Eutreptiaceae</taxon>
        <taxon>Eutreptiella</taxon>
    </lineage>
</organism>
<gene>
    <name evidence="1" type="ORF">EGYM00392_LOCUS45364</name>
</gene>
<protein>
    <submittedName>
        <fullName evidence="1">Uncharacterized protein</fullName>
    </submittedName>
</protein>
<dbReference type="EMBL" id="HBGA01123003">
    <property type="protein sequence ID" value="CAD9034214.1"/>
    <property type="molecule type" value="Transcribed_RNA"/>
</dbReference>
<dbReference type="AlphaFoldDB" id="A0A7S1J6U9"/>
<name>A0A7S1J6U9_9EUGL</name>
<evidence type="ECO:0000313" key="1">
    <source>
        <dbReference type="EMBL" id="CAD9034214.1"/>
    </source>
</evidence>
<accession>A0A7S1J6U9</accession>
<proteinExistence type="predicted"/>